<feature type="binding site" evidence="11">
    <location>
        <position position="33"/>
    </location>
    <ligand>
        <name>UDP-N-acetyl-alpha-D-muramoyl-L-alanyl-D-glutamate</name>
        <dbReference type="ChEBI" id="CHEBI:83900"/>
    </ligand>
</feature>
<evidence type="ECO:0000256" key="6">
    <source>
        <dbReference type="ARBA" id="ARBA00022840"/>
    </source>
</evidence>
<dbReference type="SUPFAM" id="SSF53244">
    <property type="entry name" value="MurD-like peptide ligases, peptide-binding domain"/>
    <property type="match status" value="1"/>
</dbReference>
<dbReference type="EMBL" id="JACJFM010000002">
    <property type="protein sequence ID" value="MBB1485486.1"/>
    <property type="molecule type" value="Genomic_DNA"/>
</dbReference>
<comment type="caution">
    <text evidence="16">The sequence shown here is derived from an EMBL/GenBank/DDBJ whole genome shotgun (WGS) entry which is preliminary data.</text>
</comment>
<keyword evidence="6 11" id="KW-0067">ATP-binding</keyword>
<evidence type="ECO:0000256" key="7">
    <source>
        <dbReference type="ARBA" id="ARBA00022960"/>
    </source>
</evidence>
<comment type="cofactor">
    <cofactor evidence="11">
        <name>Mg(2+)</name>
        <dbReference type="ChEBI" id="CHEBI:18420"/>
    </cofactor>
</comment>
<dbReference type="GO" id="GO:0009252">
    <property type="term" value="P:peptidoglycan biosynthetic process"/>
    <property type="evidence" value="ECO:0007669"/>
    <property type="project" value="UniProtKB-UniRule"/>
</dbReference>
<comment type="subcellular location">
    <subcellularLocation>
        <location evidence="11 12">Cytoplasm</location>
    </subcellularLocation>
</comment>
<evidence type="ECO:0000259" key="14">
    <source>
        <dbReference type="Pfam" id="PF02875"/>
    </source>
</evidence>
<feature type="binding site" evidence="11">
    <location>
        <position position="193"/>
    </location>
    <ligand>
        <name>UDP-N-acetyl-alpha-D-muramoyl-L-alanyl-D-glutamate</name>
        <dbReference type="ChEBI" id="CHEBI:83900"/>
    </ligand>
</feature>
<dbReference type="InterPro" id="IPR036615">
    <property type="entry name" value="Mur_ligase_C_dom_sf"/>
</dbReference>
<dbReference type="InterPro" id="IPR035911">
    <property type="entry name" value="MurE/MurF_N"/>
</dbReference>
<dbReference type="Gene3D" id="3.40.1190.10">
    <property type="entry name" value="Mur-like, catalytic domain"/>
    <property type="match status" value="1"/>
</dbReference>
<evidence type="ECO:0000256" key="12">
    <source>
        <dbReference type="RuleBase" id="RU004135"/>
    </source>
</evidence>
<dbReference type="GO" id="GO:0008360">
    <property type="term" value="P:regulation of cell shape"/>
    <property type="evidence" value="ECO:0007669"/>
    <property type="project" value="UniProtKB-KW"/>
</dbReference>
<dbReference type="GO" id="GO:0004326">
    <property type="term" value="F:tetrahydrofolylpolyglutamate synthase activity"/>
    <property type="evidence" value="ECO:0007669"/>
    <property type="project" value="InterPro"/>
</dbReference>
<dbReference type="Pfam" id="PF01225">
    <property type="entry name" value="Mur_ligase"/>
    <property type="match status" value="1"/>
</dbReference>
<comment type="caution">
    <text evidence="11">Lacks conserved residue(s) required for the propagation of feature annotation.</text>
</comment>
<evidence type="ECO:0000256" key="3">
    <source>
        <dbReference type="ARBA" id="ARBA00022598"/>
    </source>
</evidence>
<dbReference type="HAMAP" id="MF_00208">
    <property type="entry name" value="MurE"/>
    <property type="match status" value="1"/>
</dbReference>
<dbReference type="InterPro" id="IPR004101">
    <property type="entry name" value="Mur_ligase_C"/>
</dbReference>
<dbReference type="PROSITE" id="PS01011">
    <property type="entry name" value="FOLYLPOLYGLU_SYNT_1"/>
    <property type="match status" value="1"/>
</dbReference>
<dbReference type="GO" id="GO:0008765">
    <property type="term" value="F:UDP-N-acetylmuramoylalanyl-D-glutamate-2,6-diaminopimelate ligase activity"/>
    <property type="evidence" value="ECO:0007669"/>
    <property type="project" value="UniProtKB-UniRule"/>
</dbReference>
<keyword evidence="10 11" id="KW-0961">Cell wall biogenesis/degradation</keyword>
<sequence length="489" mass="52876">MSTTVAHHICQVLSDLFPDYSFPGQPGPLKLDSRTVNTGDIFIALKGHTLDGCQFIDAAITQGAALVLAESDQNHVVLQNGVPVVYRSNFREELGTWLFQAGGISSEVFHLIGVTGTNGKTSVSHYIAQLLEYAGQSAAVIGTVGAGPLHNMRTATYTTPDIIQLHQLLADLFHQGYHWQAIEVSSHALDQQRIAGAPFKAAVFTNLSRDHLDYHGTMQAYGQAKARLFQKKDLAIAVVNLDDPFSELLQRQHQAKALLTYSLSDPSADLFCSDIGVLRDGFELHLNGRWGAFQLILPLFGMFNIANVLAAVTCLAGLGVSMSVLAEGCRQLKPVPGRMQNVSLTTGRPAVVVDYAHTPDALENALCAVRGHLSGNLWCIFGCGGDRDAGKRPQMAEVAERLADHVVVTSDNPRSESPLSIIDDIRQGLSLPAALVQSDRYLAIKETLAMAGPDDVILLAGKGHETYQEIKGVRHDFDDVAIARQLLEA</sequence>
<dbReference type="GO" id="GO:0005737">
    <property type="term" value="C:cytoplasm"/>
    <property type="evidence" value="ECO:0007669"/>
    <property type="project" value="UniProtKB-SubCell"/>
</dbReference>
<feature type="modified residue" description="N6-carboxylysine" evidence="11">
    <location>
        <position position="225"/>
    </location>
</feature>
<dbReference type="GO" id="GO:0051301">
    <property type="term" value="P:cell division"/>
    <property type="evidence" value="ECO:0007669"/>
    <property type="project" value="UniProtKB-KW"/>
</dbReference>
<comment type="PTM">
    <text evidence="11">Carboxylation is probably crucial for Mg(2+) binding and, consequently, for the gamma-phosphate positioning of ATP.</text>
</comment>
<evidence type="ECO:0000259" key="13">
    <source>
        <dbReference type="Pfam" id="PF01225"/>
    </source>
</evidence>
<dbReference type="GO" id="GO:0000287">
    <property type="term" value="F:magnesium ion binding"/>
    <property type="evidence" value="ECO:0007669"/>
    <property type="project" value="UniProtKB-UniRule"/>
</dbReference>
<dbReference type="AlphaFoldDB" id="A0A839IMF5"/>
<dbReference type="InterPro" id="IPR005761">
    <property type="entry name" value="UDP-N-AcMur-Glu-dNH2Pim_ligase"/>
</dbReference>
<dbReference type="InterPro" id="IPR000713">
    <property type="entry name" value="Mur_ligase_N"/>
</dbReference>
<comment type="pathway">
    <text evidence="11 12">Cell wall biogenesis; peptidoglycan biosynthesis.</text>
</comment>
<dbReference type="EC" id="6.3.2.13" evidence="11"/>
<reference evidence="16 17" key="1">
    <citation type="submission" date="2020-08" db="EMBL/GenBank/DDBJ databases">
        <title>Oceanospirillum sp. nov. isolated from marine sediment.</title>
        <authorList>
            <person name="Ji X."/>
        </authorList>
    </citation>
    <scope>NUCLEOTIDE SEQUENCE [LARGE SCALE GENOMIC DNA]</scope>
    <source>
        <strain evidence="16 17">D5</strain>
    </source>
</reference>
<evidence type="ECO:0000256" key="9">
    <source>
        <dbReference type="ARBA" id="ARBA00023306"/>
    </source>
</evidence>
<evidence type="ECO:0000313" key="17">
    <source>
        <dbReference type="Proteomes" id="UP000565262"/>
    </source>
</evidence>
<evidence type="ECO:0000256" key="4">
    <source>
        <dbReference type="ARBA" id="ARBA00022618"/>
    </source>
</evidence>
<gene>
    <name evidence="11" type="primary">murE</name>
    <name evidence="16" type="ORF">H4O21_02530</name>
</gene>
<evidence type="ECO:0000256" key="11">
    <source>
        <dbReference type="HAMAP-Rule" id="MF_00208"/>
    </source>
</evidence>
<dbReference type="NCBIfam" id="NF001124">
    <property type="entry name" value="PRK00139.1-2"/>
    <property type="match status" value="1"/>
</dbReference>
<comment type="similarity">
    <text evidence="1 11">Belongs to the MurCDEF family. MurE subfamily.</text>
</comment>
<comment type="function">
    <text evidence="11">Catalyzes the addition of meso-diaminopimelic acid to the nucleotide precursor UDP-N-acetylmuramoyl-L-alanyl-D-glutamate (UMAG) in the biosynthesis of bacterial cell-wall peptidoglycan.</text>
</comment>
<feature type="binding site" evidence="11">
    <location>
        <position position="387"/>
    </location>
    <ligand>
        <name>meso-2,6-diaminopimelate</name>
        <dbReference type="ChEBI" id="CHEBI:57791"/>
    </ligand>
</feature>
<feature type="domain" description="Mur ligase N-terminal catalytic" evidence="13">
    <location>
        <begin position="30"/>
        <end position="85"/>
    </location>
</feature>
<dbReference type="InterPro" id="IPR013221">
    <property type="entry name" value="Mur_ligase_cen"/>
</dbReference>
<feature type="binding site" evidence="11">
    <location>
        <begin position="158"/>
        <end position="159"/>
    </location>
    <ligand>
        <name>UDP-N-acetyl-alpha-D-muramoyl-L-alanyl-D-glutamate</name>
        <dbReference type="ChEBI" id="CHEBI:83900"/>
    </ligand>
</feature>
<comment type="catalytic activity">
    <reaction evidence="11">
        <text>UDP-N-acetyl-alpha-D-muramoyl-L-alanyl-D-glutamate + meso-2,6-diaminopimelate + ATP = UDP-N-acetyl-alpha-D-muramoyl-L-alanyl-gamma-D-glutamyl-meso-2,6-diaminopimelate + ADP + phosphate + H(+)</text>
        <dbReference type="Rhea" id="RHEA:23676"/>
        <dbReference type="ChEBI" id="CHEBI:15378"/>
        <dbReference type="ChEBI" id="CHEBI:30616"/>
        <dbReference type="ChEBI" id="CHEBI:43474"/>
        <dbReference type="ChEBI" id="CHEBI:57791"/>
        <dbReference type="ChEBI" id="CHEBI:83900"/>
        <dbReference type="ChEBI" id="CHEBI:83905"/>
        <dbReference type="ChEBI" id="CHEBI:456216"/>
        <dbReference type="EC" id="6.3.2.13"/>
    </reaction>
</comment>
<feature type="binding site" evidence="11">
    <location>
        <begin position="116"/>
        <end position="122"/>
    </location>
    <ligand>
        <name>ATP</name>
        <dbReference type="ChEBI" id="CHEBI:30616"/>
    </ligand>
</feature>
<keyword evidence="9 11" id="KW-0131">Cell cycle</keyword>
<evidence type="ECO:0000259" key="15">
    <source>
        <dbReference type="Pfam" id="PF08245"/>
    </source>
</evidence>
<evidence type="ECO:0000256" key="2">
    <source>
        <dbReference type="ARBA" id="ARBA00022490"/>
    </source>
</evidence>
<dbReference type="Proteomes" id="UP000565262">
    <property type="component" value="Unassembled WGS sequence"/>
</dbReference>
<proteinExistence type="inferred from homology"/>
<feature type="binding site" evidence="11">
    <location>
        <begin position="411"/>
        <end position="414"/>
    </location>
    <ligand>
        <name>meso-2,6-diaminopimelate</name>
        <dbReference type="ChEBI" id="CHEBI:57791"/>
    </ligand>
</feature>
<keyword evidence="7 11" id="KW-0133">Cell shape</keyword>
<dbReference type="NCBIfam" id="TIGR01085">
    <property type="entry name" value="murE"/>
    <property type="match status" value="1"/>
</dbReference>
<evidence type="ECO:0000256" key="5">
    <source>
        <dbReference type="ARBA" id="ARBA00022741"/>
    </source>
</evidence>
<feature type="binding site" evidence="11">
    <location>
        <position position="465"/>
    </location>
    <ligand>
        <name>meso-2,6-diaminopimelate</name>
        <dbReference type="ChEBI" id="CHEBI:57791"/>
    </ligand>
</feature>
<dbReference type="Gene3D" id="3.90.190.20">
    <property type="entry name" value="Mur ligase, C-terminal domain"/>
    <property type="match status" value="1"/>
</dbReference>
<dbReference type="Pfam" id="PF08245">
    <property type="entry name" value="Mur_ligase_M"/>
    <property type="match status" value="1"/>
</dbReference>
<keyword evidence="5 11" id="KW-0547">Nucleotide-binding</keyword>
<dbReference type="GO" id="GO:0005524">
    <property type="term" value="F:ATP binding"/>
    <property type="evidence" value="ECO:0007669"/>
    <property type="project" value="UniProtKB-UniRule"/>
</dbReference>
<evidence type="ECO:0000313" key="16">
    <source>
        <dbReference type="EMBL" id="MBB1485486.1"/>
    </source>
</evidence>
<feature type="domain" description="Mur ligase central" evidence="15">
    <location>
        <begin position="114"/>
        <end position="314"/>
    </location>
</feature>
<dbReference type="NCBIfam" id="NF001126">
    <property type="entry name" value="PRK00139.1-4"/>
    <property type="match status" value="1"/>
</dbReference>
<dbReference type="GO" id="GO:0071555">
    <property type="term" value="P:cell wall organization"/>
    <property type="evidence" value="ECO:0007669"/>
    <property type="project" value="UniProtKB-KW"/>
</dbReference>
<keyword evidence="11" id="KW-0460">Magnesium</keyword>
<keyword evidence="4 11" id="KW-0132">Cell division</keyword>
<feature type="binding site" evidence="11">
    <location>
        <position position="191"/>
    </location>
    <ligand>
        <name>UDP-N-acetyl-alpha-D-muramoyl-L-alanyl-D-glutamate</name>
        <dbReference type="ChEBI" id="CHEBI:83900"/>
    </ligand>
</feature>
<dbReference type="InterPro" id="IPR036565">
    <property type="entry name" value="Mur-like_cat_sf"/>
</dbReference>
<feature type="domain" description="Mur ligase C-terminal" evidence="14">
    <location>
        <begin position="337"/>
        <end position="463"/>
    </location>
</feature>
<dbReference type="Pfam" id="PF02875">
    <property type="entry name" value="Mur_ligase_C"/>
    <property type="match status" value="1"/>
</dbReference>
<dbReference type="RefSeq" id="WP_182807262.1">
    <property type="nucleotide sequence ID" value="NZ_JACJFM010000002.1"/>
</dbReference>
<keyword evidence="2 11" id="KW-0963">Cytoplasm</keyword>
<feature type="short sequence motif" description="Meso-diaminopimelate recognition motif" evidence="11">
    <location>
        <begin position="411"/>
        <end position="414"/>
    </location>
</feature>
<name>A0A839IMF5_9GAMM</name>
<dbReference type="InterPro" id="IPR018109">
    <property type="entry name" value="Folylpolyglutamate_synth_CS"/>
</dbReference>
<dbReference type="PANTHER" id="PTHR23135:SF4">
    <property type="entry name" value="UDP-N-ACETYLMURAMOYL-L-ALANYL-D-GLUTAMATE--2,6-DIAMINOPIMELATE LIGASE MURE HOMOLOG, CHLOROPLASTIC"/>
    <property type="match status" value="1"/>
</dbReference>
<feature type="binding site" evidence="11">
    <location>
        <position position="461"/>
    </location>
    <ligand>
        <name>meso-2,6-diaminopimelate</name>
        <dbReference type="ChEBI" id="CHEBI:57791"/>
    </ligand>
</feature>
<protein>
    <recommendedName>
        <fullName evidence="11">UDP-N-acetylmuramoyl-L-alanyl-D-glutamate--2,6-diaminopimelate ligase</fullName>
        <ecNumber evidence="11">6.3.2.13</ecNumber>
    </recommendedName>
    <alternativeName>
        <fullName evidence="11">Meso-A2pm-adding enzyme</fullName>
    </alternativeName>
    <alternativeName>
        <fullName evidence="11">Meso-diaminopimelate-adding enzyme</fullName>
    </alternativeName>
    <alternativeName>
        <fullName evidence="11">UDP-MurNAc-L-Ala-D-Glu:meso-diaminopimelate ligase</fullName>
    </alternativeName>
    <alternativeName>
        <fullName evidence="11">UDP-MurNAc-tripeptide synthetase</fullName>
    </alternativeName>
    <alternativeName>
        <fullName evidence="11">UDP-N-acetylmuramyl-tripeptide synthetase</fullName>
    </alternativeName>
</protein>
<dbReference type="SUPFAM" id="SSF63418">
    <property type="entry name" value="MurE/MurF N-terminal domain"/>
    <property type="match status" value="1"/>
</dbReference>
<evidence type="ECO:0000256" key="1">
    <source>
        <dbReference type="ARBA" id="ARBA00005898"/>
    </source>
</evidence>
<dbReference type="SUPFAM" id="SSF53623">
    <property type="entry name" value="MurD-like peptide ligases, catalytic domain"/>
    <property type="match status" value="1"/>
</dbReference>
<accession>A0A839IMF5</accession>
<keyword evidence="3 11" id="KW-0436">Ligase</keyword>
<evidence type="ECO:0000256" key="10">
    <source>
        <dbReference type="ARBA" id="ARBA00023316"/>
    </source>
</evidence>
<dbReference type="Gene3D" id="3.40.1390.10">
    <property type="entry name" value="MurE/MurF, N-terminal domain"/>
    <property type="match status" value="1"/>
</dbReference>
<feature type="binding site" evidence="11">
    <location>
        <position position="31"/>
    </location>
    <ligand>
        <name>UDP-N-acetyl-alpha-D-muramoyl-L-alanyl-D-glutamate</name>
        <dbReference type="ChEBI" id="CHEBI:83900"/>
    </ligand>
</feature>
<evidence type="ECO:0000256" key="8">
    <source>
        <dbReference type="ARBA" id="ARBA00022984"/>
    </source>
</evidence>
<dbReference type="UniPathway" id="UPA00219"/>
<keyword evidence="8 11" id="KW-0573">Peptidoglycan synthesis</keyword>
<keyword evidence="17" id="KW-1185">Reference proteome</keyword>
<dbReference type="PANTHER" id="PTHR23135">
    <property type="entry name" value="MUR LIGASE FAMILY MEMBER"/>
    <property type="match status" value="1"/>
</dbReference>
<feature type="binding site" evidence="11">
    <location>
        <position position="185"/>
    </location>
    <ligand>
        <name>UDP-N-acetyl-alpha-D-muramoyl-L-alanyl-D-glutamate</name>
        <dbReference type="ChEBI" id="CHEBI:83900"/>
    </ligand>
</feature>
<organism evidence="16 17">
    <name type="scientific">Oceanospirillum sediminis</name>
    <dbReference type="NCBI Taxonomy" id="2760088"/>
    <lineage>
        <taxon>Bacteria</taxon>
        <taxon>Pseudomonadati</taxon>
        <taxon>Pseudomonadota</taxon>
        <taxon>Gammaproteobacteria</taxon>
        <taxon>Oceanospirillales</taxon>
        <taxon>Oceanospirillaceae</taxon>
        <taxon>Oceanospirillum</taxon>
    </lineage>
</organism>